<organism evidence="2 3">
    <name type="scientific">Angustibacter aerolatus</name>
    <dbReference type="NCBI Taxonomy" id="1162965"/>
    <lineage>
        <taxon>Bacteria</taxon>
        <taxon>Bacillati</taxon>
        <taxon>Actinomycetota</taxon>
        <taxon>Actinomycetes</taxon>
        <taxon>Kineosporiales</taxon>
        <taxon>Kineosporiaceae</taxon>
    </lineage>
</organism>
<reference evidence="2" key="3">
    <citation type="submission" date="2023-02" db="EMBL/GenBank/DDBJ databases">
        <authorList>
            <person name="Sun Q."/>
            <person name="Mori K."/>
        </authorList>
    </citation>
    <scope>NUCLEOTIDE SEQUENCE</scope>
    <source>
        <strain evidence="2">NBRC 108730</strain>
    </source>
</reference>
<reference evidence="2" key="1">
    <citation type="journal article" date="2014" name="Int. J. Syst. Evol. Microbiol.">
        <title>Complete genome of a new Firmicutes species belonging to the dominant human colonic microbiota ('Ruminococcus bicirculans') reveals two chromosomes and a selective capacity to utilize plant glucans.</title>
        <authorList>
            <consortium name="NISC Comparative Sequencing Program"/>
            <person name="Wegmann U."/>
            <person name="Louis P."/>
            <person name="Goesmann A."/>
            <person name="Henrissat B."/>
            <person name="Duncan S.H."/>
            <person name="Flint H.J."/>
        </authorList>
    </citation>
    <scope>NUCLEOTIDE SEQUENCE</scope>
    <source>
        <strain evidence="2">NBRC 108730</strain>
    </source>
</reference>
<evidence type="ECO:0000313" key="2">
    <source>
        <dbReference type="EMBL" id="GMA89439.1"/>
    </source>
</evidence>
<proteinExistence type="predicted"/>
<evidence type="ECO:0000313" key="3">
    <source>
        <dbReference type="Proteomes" id="UP001157017"/>
    </source>
</evidence>
<gene>
    <name evidence="1" type="ORF">GCM10025868_46460</name>
    <name evidence="2" type="ORF">GCM10025868_46890</name>
</gene>
<sequence length="67" mass="7863">MLSLSAHTLMHVTRRRRSRVAQARSVAHQTEVLLGDVRALQTGRIWQRIFNRIDLRAIERSTQGVWR</sequence>
<evidence type="ECO:0000313" key="1">
    <source>
        <dbReference type="EMBL" id="GMA89396.1"/>
    </source>
</evidence>
<accession>A0ABQ6JQ41</accession>
<keyword evidence="3" id="KW-1185">Reference proteome</keyword>
<protein>
    <submittedName>
        <fullName evidence="2">Uncharacterized protein</fullName>
    </submittedName>
</protein>
<comment type="caution">
    <text evidence="2">The sequence shown here is derived from an EMBL/GenBank/DDBJ whole genome shotgun (WGS) entry which is preliminary data.</text>
</comment>
<dbReference type="Proteomes" id="UP001157017">
    <property type="component" value="Unassembled WGS sequence"/>
</dbReference>
<name>A0ABQ6JQ41_9ACTN</name>
<reference evidence="3" key="2">
    <citation type="journal article" date="2019" name="Int. J. Syst. Evol. Microbiol.">
        <title>The Global Catalogue of Microorganisms (GCM) 10K type strain sequencing project: providing services to taxonomists for standard genome sequencing and annotation.</title>
        <authorList>
            <consortium name="The Broad Institute Genomics Platform"/>
            <consortium name="The Broad Institute Genome Sequencing Center for Infectious Disease"/>
            <person name="Wu L."/>
            <person name="Ma J."/>
        </authorList>
    </citation>
    <scope>NUCLEOTIDE SEQUENCE [LARGE SCALE GENOMIC DNA]</scope>
    <source>
        <strain evidence="3">NBRC 108730</strain>
    </source>
</reference>
<dbReference type="EMBL" id="BSUZ01000002">
    <property type="protein sequence ID" value="GMA89396.1"/>
    <property type="molecule type" value="Genomic_DNA"/>
</dbReference>
<dbReference type="EMBL" id="BSUZ01000003">
    <property type="protein sequence ID" value="GMA89439.1"/>
    <property type="molecule type" value="Genomic_DNA"/>
</dbReference>